<evidence type="ECO:0000313" key="2">
    <source>
        <dbReference type="EMBL" id="GAG34310.1"/>
    </source>
</evidence>
<dbReference type="Gene3D" id="3.10.50.30">
    <property type="entry name" value="Transcription elongation factor, GreA/GreB, C-terminal domain"/>
    <property type="match status" value="1"/>
</dbReference>
<dbReference type="PANTHER" id="PTHR30437">
    <property type="entry name" value="TRANSCRIPTION ELONGATION FACTOR GREA"/>
    <property type="match status" value="1"/>
</dbReference>
<comment type="caution">
    <text evidence="2">The sequence shown here is derived from an EMBL/GenBank/DDBJ whole genome shotgun (WGS) entry which is preliminary data.</text>
</comment>
<feature type="non-terminal residue" evidence="2">
    <location>
        <position position="1"/>
    </location>
</feature>
<dbReference type="PANTHER" id="PTHR30437:SF4">
    <property type="entry name" value="TRANSCRIPTION ELONGATION FACTOR GREA"/>
    <property type="match status" value="1"/>
</dbReference>
<dbReference type="GO" id="GO:0032784">
    <property type="term" value="P:regulation of DNA-templated transcription elongation"/>
    <property type="evidence" value="ECO:0007669"/>
    <property type="project" value="InterPro"/>
</dbReference>
<dbReference type="GO" id="GO:0003677">
    <property type="term" value="F:DNA binding"/>
    <property type="evidence" value="ECO:0007669"/>
    <property type="project" value="InterPro"/>
</dbReference>
<dbReference type="GO" id="GO:0006354">
    <property type="term" value="P:DNA-templated transcription elongation"/>
    <property type="evidence" value="ECO:0007669"/>
    <property type="project" value="TreeGrafter"/>
</dbReference>
<dbReference type="InterPro" id="IPR001437">
    <property type="entry name" value="Tscrpt_elong_fac_GreA/B_C"/>
</dbReference>
<dbReference type="AlphaFoldDB" id="X0WUI4"/>
<dbReference type="FunFam" id="3.10.50.30:FF:000001">
    <property type="entry name" value="Transcription elongation factor GreA"/>
    <property type="match status" value="1"/>
</dbReference>
<gene>
    <name evidence="2" type="ORF">S01H1_61471</name>
</gene>
<feature type="domain" description="Transcription elongation factor GreA/GreB C-terminal" evidence="1">
    <location>
        <begin position="1"/>
        <end position="71"/>
    </location>
</feature>
<protein>
    <recommendedName>
        <fullName evidence="1">Transcription elongation factor GreA/GreB C-terminal domain-containing protein</fullName>
    </recommendedName>
</protein>
<sequence>RVRLGSTVTVANQDGQQEQYTIVGSAEANPAEGRISNESPVGRALLNKRVGNEVKANVPAGTFHFTITAIS</sequence>
<dbReference type="InterPro" id="IPR036953">
    <property type="entry name" value="GreA/GreB_C_sf"/>
</dbReference>
<dbReference type="GO" id="GO:0070063">
    <property type="term" value="F:RNA polymerase binding"/>
    <property type="evidence" value="ECO:0007669"/>
    <property type="project" value="InterPro"/>
</dbReference>
<evidence type="ECO:0000259" key="1">
    <source>
        <dbReference type="Pfam" id="PF01272"/>
    </source>
</evidence>
<organism evidence="2">
    <name type="scientific">marine sediment metagenome</name>
    <dbReference type="NCBI Taxonomy" id="412755"/>
    <lineage>
        <taxon>unclassified sequences</taxon>
        <taxon>metagenomes</taxon>
        <taxon>ecological metagenomes</taxon>
    </lineage>
</organism>
<reference evidence="2" key="1">
    <citation type="journal article" date="2014" name="Front. Microbiol.">
        <title>High frequency of phylogenetically diverse reductive dehalogenase-homologous genes in deep subseafloor sedimentary metagenomes.</title>
        <authorList>
            <person name="Kawai M."/>
            <person name="Futagami T."/>
            <person name="Toyoda A."/>
            <person name="Takaki Y."/>
            <person name="Nishi S."/>
            <person name="Hori S."/>
            <person name="Arai W."/>
            <person name="Tsubouchi T."/>
            <person name="Morono Y."/>
            <person name="Uchiyama I."/>
            <person name="Ito T."/>
            <person name="Fujiyama A."/>
            <person name="Inagaki F."/>
            <person name="Takami H."/>
        </authorList>
    </citation>
    <scope>NUCLEOTIDE SEQUENCE</scope>
    <source>
        <strain evidence="2">Expedition CK06-06</strain>
    </source>
</reference>
<dbReference type="InterPro" id="IPR023459">
    <property type="entry name" value="Tscrpt_elong_fac_GreA/B_fam"/>
</dbReference>
<dbReference type="SUPFAM" id="SSF54534">
    <property type="entry name" value="FKBP-like"/>
    <property type="match status" value="1"/>
</dbReference>
<proteinExistence type="predicted"/>
<name>X0WUI4_9ZZZZ</name>
<dbReference type="Pfam" id="PF01272">
    <property type="entry name" value="GreA_GreB"/>
    <property type="match status" value="1"/>
</dbReference>
<accession>X0WUI4</accession>
<dbReference type="EMBL" id="BARS01040304">
    <property type="protein sequence ID" value="GAG34310.1"/>
    <property type="molecule type" value="Genomic_DNA"/>
</dbReference>